<dbReference type="HOGENOM" id="CLU_205146_0_0_6"/>
<evidence type="ECO:0000256" key="6">
    <source>
        <dbReference type="ARBA" id="ARBA00022519"/>
    </source>
</evidence>
<keyword evidence="7 13" id="KW-0812">Transmembrane</keyword>
<dbReference type="InterPro" id="IPR050829">
    <property type="entry name" value="CorA_MIT"/>
</dbReference>
<evidence type="ECO:0000256" key="13">
    <source>
        <dbReference type="SAM" id="Phobius"/>
    </source>
</evidence>
<evidence type="ECO:0000256" key="9">
    <source>
        <dbReference type="ARBA" id="ARBA00022989"/>
    </source>
</evidence>
<dbReference type="Gene3D" id="1.20.58.340">
    <property type="entry name" value="Magnesium transport protein CorA, transmembrane region"/>
    <property type="match status" value="1"/>
</dbReference>
<proteinExistence type="inferred from homology"/>
<keyword evidence="9 13" id="KW-1133">Transmembrane helix</keyword>
<evidence type="ECO:0000256" key="12">
    <source>
        <dbReference type="ARBA" id="ARBA00034269"/>
    </source>
</evidence>
<keyword evidence="10" id="KW-0406">Ion transport</keyword>
<dbReference type="GO" id="GO:0015095">
    <property type="term" value="F:magnesium ion transmembrane transporter activity"/>
    <property type="evidence" value="ECO:0007669"/>
    <property type="project" value="TreeGrafter"/>
</dbReference>
<keyword evidence="4" id="KW-0813">Transport</keyword>
<evidence type="ECO:0000256" key="11">
    <source>
        <dbReference type="ARBA" id="ARBA00023136"/>
    </source>
</evidence>
<evidence type="ECO:0000256" key="3">
    <source>
        <dbReference type="ARBA" id="ARBA00019439"/>
    </source>
</evidence>
<dbReference type="FunFam" id="1.20.58.340:FF:000001">
    <property type="entry name" value="Magnesium transport protein CorA"/>
    <property type="match status" value="1"/>
</dbReference>
<keyword evidence="8" id="KW-0460">Magnesium</keyword>
<dbReference type="Proteomes" id="UP000001122">
    <property type="component" value="Chromosome"/>
</dbReference>
<keyword evidence="11 13" id="KW-0472">Membrane</keyword>
<dbReference type="Pfam" id="PF01544">
    <property type="entry name" value="CorA"/>
    <property type="match status" value="1"/>
</dbReference>
<dbReference type="EMBL" id="CP000800">
    <property type="protein sequence ID" value="ABV19678.1"/>
    <property type="molecule type" value="Genomic_DNA"/>
</dbReference>
<evidence type="ECO:0000256" key="8">
    <source>
        <dbReference type="ARBA" id="ARBA00022842"/>
    </source>
</evidence>
<evidence type="ECO:0000256" key="4">
    <source>
        <dbReference type="ARBA" id="ARBA00022448"/>
    </source>
</evidence>
<dbReference type="GO" id="GO:0015099">
    <property type="term" value="F:nickel cation transmembrane transporter activity"/>
    <property type="evidence" value="ECO:0007669"/>
    <property type="project" value="TreeGrafter"/>
</dbReference>
<evidence type="ECO:0000256" key="1">
    <source>
        <dbReference type="ARBA" id="ARBA00004429"/>
    </source>
</evidence>
<organism evidence="14 15">
    <name type="scientific">Escherichia coli O139:H28 (strain E24377A / ETEC)</name>
    <dbReference type="NCBI Taxonomy" id="331111"/>
    <lineage>
        <taxon>Bacteria</taxon>
        <taxon>Pseudomonadati</taxon>
        <taxon>Pseudomonadota</taxon>
        <taxon>Gammaproteobacteria</taxon>
        <taxon>Enterobacterales</taxon>
        <taxon>Enterobacteriaceae</taxon>
        <taxon>Escherichia</taxon>
    </lineage>
</organism>
<evidence type="ECO:0000256" key="2">
    <source>
        <dbReference type="ARBA" id="ARBA00009765"/>
    </source>
</evidence>
<keyword evidence="15" id="KW-1185">Reference proteome</keyword>
<comment type="catalytic activity">
    <reaction evidence="12">
        <text>Mg(2+)(in) = Mg(2+)(out)</text>
        <dbReference type="Rhea" id="RHEA:29827"/>
        <dbReference type="ChEBI" id="CHEBI:18420"/>
    </reaction>
</comment>
<gene>
    <name evidence="14" type="ordered locus">EcE24377A_4339</name>
</gene>
<dbReference type="InterPro" id="IPR045863">
    <property type="entry name" value="CorA_TM1_TM2"/>
</dbReference>
<evidence type="ECO:0000256" key="5">
    <source>
        <dbReference type="ARBA" id="ARBA00022475"/>
    </source>
</evidence>
<evidence type="ECO:0000256" key="10">
    <source>
        <dbReference type="ARBA" id="ARBA00023065"/>
    </source>
</evidence>
<reference evidence="15" key="1">
    <citation type="journal article" date="2008" name="J. Bacteriol.">
        <title>The pangenome structure of Escherichia coli: comparative genomic analysis of E. coli commensal and pathogenic isolates.</title>
        <authorList>
            <person name="Rasko D.A."/>
            <person name="Rosovitz M.J."/>
            <person name="Myers G.S."/>
            <person name="Mongodin E.F."/>
            <person name="Fricke W.F."/>
            <person name="Gajer P."/>
            <person name="Crabtree J."/>
            <person name="Sebaihia M."/>
            <person name="Thomson N.R."/>
            <person name="Chaudhuri R."/>
            <person name="Henderson I.R."/>
            <person name="Sperandio V."/>
            <person name="Ravel J."/>
        </authorList>
    </citation>
    <scope>NUCLEOTIDE SEQUENCE [LARGE SCALE GENOMIC DNA]</scope>
    <source>
        <strain evidence="15">E24377A / ETEC</strain>
    </source>
</reference>
<dbReference type="KEGG" id="ecw:EcE24377A_4339"/>
<sequence>MVLLIVNNKMLNLPIRKLFPTRIASSYGMNFEFMPELKWGFGYPGAIIFMILAGLTPYLYFKRKNWL</sequence>
<evidence type="ECO:0000256" key="7">
    <source>
        <dbReference type="ARBA" id="ARBA00022692"/>
    </source>
</evidence>
<dbReference type="InterPro" id="IPR002523">
    <property type="entry name" value="MgTranspt_CorA/ZnTranspt_ZntB"/>
</dbReference>
<dbReference type="PANTHER" id="PTHR47685">
    <property type="entry name" value="MAGNESIUM TRANSPORT PROTEIN CORA"/>
    <property type="match status" value="1"/>
</dbReference>
<dbReference type="GO" id="GO:0005886">
    <property type="term" value="C:plasma membrane"/>
    <property type="evidence" value="ECO:0007669"/>
    <property type="project" value="UniProtKB-SubCell"/>
</dbReference>
<keyword evidence="5" id="KW-1003">Cell membrane</keyword>
<comment type="subcellular location">
    <subcellularLocation>
        <location evidence="1">Cell inner membrane</location>
        <topology evidence="1">Multi-pass membrane protein</topology>
    </subcellularLocation>
</comment>
<dbReference type="PANTHER" id="PTHR47685:SF1">
    <property type="entry name" value="MAGNESIUM TRANSPORT PROTEIN CORA"/>
    <property type="match status" value="1"/>
</dbReference>
<dbReference type="SUPFAM" id="SSF144083">
    <property type="entry name" value="Magnesium transport protein CorA, transmembrane region"/>
    <property type="match status" value="1"/>
</dbReference>
<comment type="similarity">
    <text evidence="2">Belongs to the CorA metal ion transporter (MIT) (TC 1.A.35) family.</text>
</comment>
<keyword evidence="6" id="KW-0997">Cell inner membrane</keyword>
<protein>
    <recommendedName>
        <fullName evidence="3">Magnesium transport protein CorA</fullName>
    </recommendedName>
</protein>
<name>A7ZU25_ECO24</name>
<feature type="transmembrane region" description="Helical" evidence="13">
    <location>
        <begin position="41"/>
        <end position="61"/>
    </location>
</feature>
<accession>A7ZU25</accession>
<dbReference type="AlphaFoldDB" id="A7ZU25"/>
<dbReference type="GO" id="GO:0015087">
    <property type="term" value="F:cobalt ion transmembrane transporter activity"/>
    <property type="evidence" value="ECO:0007669"/>
    <property type="project" value="TreeGrafter"/>
</dbReference>
<evidence type="ECO:0000313" key="14">
    <source>
        <dbReference type="EMBL" id="ABV19678.1"/>
    </source>
</evidence>
<evidence type="ECO:0000313" key="15">
    <source>
        <dbReference type="Proteomes" id="UP000001122"/>
    </source>
</evidence>